<protein>
    <submittedName>
        <fullName evidence="6">3',5'-cyclic AMP phosphodiesterase CpdA</fullName>
    </submittedName>
</protein>
<dbReference type="Pfam" id="PF00149">
    <property type="entry name" value="Metallophos"/>
    <property type="match status" value="1"/>
</dbReference>
<dbReference type="InterPro" id="IPR029052">
    <property type="entry name" value="Metallo-depent_PP-like"/>
</dbReference>
<organism evidence="6 7">
    <name type="scientific">Paracoccus versutus</name>
    <name type="common">Thiobacillus versutus</name>
    <dbReference type="NCBI Taxonomy" id="34007"/>
    <lineage>
        <taxon>Bacteria</taxon>
        <taxon>Pseudomonadati</taxon>
        <taxon>Pseudomonadota</taxon>
        <taxon>Alphaproteobacteria</taxon>
        <taxon>Rhodobacterales</taxon>
        <taxon>Paracoccaceae</taxon>
        <taxon>Paracoccus</taxon>
    </lineage>
</organism>
<dbReference type="Gene3D" id="3.60.21.10">
    <property type="match status" value="1"/>
</dbReference>
<keyword evidence="1" id="KW-0479">Metal-binding</keyword>
<dbReference type="InterPro" id="IPR050884">
    <property type="entry name" value="CNP_phosphodiesterase-III"/>
</dbReference>
<sequence length="262" mass="29117">MTRILHLSDLHFGLERKPLVEPLIDRINAARADLVVVTGDLTHRGRSAQFAQAAAFLRRIEAPLLAVPGNHDIPLYKLADRMMRPWRRWRRAIAQNLEPVGHVGNLRVQGINSVDPMSWQRGIVTPAQVARVIAGLDPACINIVALHHPMQQRPQVDKALMQGAAPALAGFQAEGVQLVLTGHLHLWSIGAFLGERGRPILQVQAGTALCDRPGDRQNEFAVLEFAGPDLLVERHVAPMTEPGFRPPEQLRFTRREGLWRPA</sequence>
<evidence type="ECO:0000256" key="1">
    <source>
        <dbReference type="ARBA" id="ARBA00022723"/>
    </source>
</evidence>
<feature type="domain" description="Calcineurin-like phosphoesterase" evidence="5">
    <location>
        <begin position="3"/>
        <end position="185"/>
    </location>
</feature>
<evidence type="ECO:0000256" key="2">
    <source>
        <dbReference type="ARBA" id="ARBA00022801"/>
    </source>
</evidence>
<dbReference type="GO" id="GO:0046872">
    <property type="term" value="F:metal ion binding"/>
    <property type="evidence" value="ECO:0007669"/>
    <property type="project" value="UniProtKB-KW"/>
</dbReference>
<name>A0A3D9XL39_PARVE</name>
<accession>A0A3D9XL39</accession>
<gene>
    <name evidence="6" type="ORF">BDD41_2518</name>
</gene>
<evidence type="ECO:0000256" key="3">
    <source>
        <dbReference type="ARBA" id="ARBA00023004"/>
    </source>
</evidence>
<keyword evidence="2" id="KW-0378">Hydrolase</keyword>
<evidence type="ECO:0000259" key="5">
    <source>
        <dbReference type="Pfam" id="PF00149"/>
    </source>
</evidence>
<dbReference type="PANTHER" id="PTHR42988">
    <property type="entry name" value="PHOSPHOHYDROLASE"/>
    <property type="match status" value="1"/>
</dbReference>
<reference evidence="6 7" key="1">
    <citation type="submission" date="2018-08" db="EMBL/GenBank/DDBJ databases">
        <title>Genomic Encyclopedia of Archaeal and Bacterial Type Strains, Phase II (KMG-II): from individual species to whole genera.</title>
        <authorList>
            <person name="Goeker M."/>
        </authorList>
    </citation>
    <scope>NUCLEOTIDE SEQUENCE [LARGE SCALE GENOMIC DNA]</scope>
    <source>
        <strain evidence="6 7">DSM 17099</strain>
    </source>
</reference>
<evidence type="ECO:0000313" key="7">
    <source>
        <dbReference type="Proteomes" id="UP000256941"/>
    </source>
</evidence>
<dbReference type="EMBL" id="QTUJ01000002">
    <property type="protein sequence ID" value="REF69803.1"/>
    <property type="molecule type" value="Genomic_DNA"/>
</dbReference>
<dbReference type="SUPFAM" id="SSF56300">
    <property type="entry name" value="Metallo-dependent phosphatases"/>
    <property type="match status" value="1"/>
</dbReference>
<evidence type="ECO:0000256" key="4">
    <source>
        <dbReference type="ARBA" id="ARBA00025742"/>
    </source>
</evidence>
<dbReference type="AlphaFoldDB" id="A0A3D9XL39"/>
<comment type="caution">
    <text evidence="6">The sequence shown here is derived from an EMBL/GenBank/DDBJ whole genome shotgun (WGS) entry which is preliminary data.</text>
</comment>
<keyword evidence="3" id="KW-0408">Iron</keyword>
<comment type="similarity">
    <text evidence="4">Belongs to the cyclic nucleotide phosphodiesterase class-III family.</text>
</comment>
<evidence type="ECO:0000313" key="6">
    <source>
        <dbReference type="EMBL" id="REF69803.1"/>
    </source>
</evidence>
<proteinExistence type="inferred from homology"/>
<dbReference type="RefSeq" id="WP_116221983.1">
    <property type="nucleotide sequence ID" value="NZ_CP038197.1"/>
</dbReference>
<dbReference type="Proteomes" id="UP000256941">
    <property type="component" value="Unassembled WGS sequence"/>
</dbReference>
<dbReference type="InterPro" id="IPR004843">
    <property type="entry name" value="Calcineurin-like_PHP"/>
</dbReference>
<dbReference type="PANTHER" id="PTHR42988:SF2">
    <property type="entry name" value="CYCLIC NUCLEOTIDE PHOSPHODIESTERASE CBUA0032-RELATED"/>
    <property type="match status" value="1"/>
</dbReference>
<dbReference type="GO" id="GO:0016787">
    <property type="term" value="F:hydrolase activity"/>
    <property type="evidence" value="ECO:0007669"/>
    <property type="project" value="UniProtKB-KW"/>
</dbReference>